<evidence type="ECO:0000313" key="6">
    <source>
        <dbReference type="Proteomes" id="UP000321199"/>
    </source>
</evidence>
<gene>
    <name evidence="5" type="ORF">FOZ74_06715</name>
</gene>
<dbReference type="InterPro" id="IPR050469">
    <property type="entry name" value="Diguanylate_Cyclase"/>
</dbReference>
<dbReference type="PROSITE" id="PS50887">
    <property type="entry name" value="GGDEF"/>
    <property type="match status" value="1"/>
</dbReference>
<dbReference type="GO" id="GO:0043709">
    <property type="term" value="P:cell adhesion involved in single-species biofilm formation"/>
    <property type="evidence" value="ECO:0007669"/>
    <property type="project" value="TreeGrafter"/>
</dbReference>
<name>A0A5B8S023_9BURK</name>
<reference evidence="5 6" key="1">
    <citation type="submission" date="2019-07" db="EMBL/GenBank/DDBJ databases">
        <title>Complete genome sequence of Comamonas sp. NLF 7-7 isolated from livestock.</title>
        <authorList>
            <person name="Kim D.H."/>
            <person name="Kim J.G."/>
        </authorList>
    </citation>
    <scope>NUCLEOTIDE SEQUENCE [LARGE SCALE GENOMIC DNA]</scope>
    <source>
        <strain evidence="5 6">NLF 7-7</strain>
    </source>
</reference>
<keyword evidence="3" id="KW-0472">Membrane</keyword>
<dbReference type="Gene3D" id="3.30.70.270">
    <property type="match status" value="1"/>
</dbReference>
<keyword evidence="3" id="KW-0812">Transmembrane</keyword>
<evidence type="ECO:0000259" key="4">
    <source>
        <dbReference type="PROSITE" id="PS50887"/>
    </source>
</evidence>
<feature type="transmembrane region" description="Helical" evidence="3">
    <location>
        <begin position="151"/>
        <end position="170"/>
    </location>
</feature>
<dbReference type="RefSeq" id="WP_146914109.1">
    <property type="nucleotide sequence ID" value="NZ_CP042344.1"/>
</dbReference>
<dbReference type="EMBL" id="CP042344">
    <property type="protein sequence ID" value="QEA14498.1"/>
    <property type="molecule type" value="Genomic_DNA"/>
</dbReference>
<dbReference type="InterPro" id="IPR000160">
    <property type="entry name" value="GGDEF_dom"/>
</dbReference>
<dbReference type="Pfam" id="PF00990">
    <property type="entry name" value="GGDEF"/>
    <property type="match status" value="1"/>
</dbReference>
<dbReference type="GO" id="GO:0005886">
    <property type="term" value="C:plasma membrane"/>
    <property type="evidence" value="ECO:0007669"/>
    <property type="project" value="TreeGrafter"/>
</dbReference>
<protein>
    <recommendedName>
        <fullName evidence="1">diguanylate cyclase</fullName>
        <ecNumber evidence="1">2.7.7.65</ecNumber>
    </recommendedName>
</protein>
<dbReference type="SMART" id="SM00267">
    <property type="entry name" value="GGDEF"/>
    <property type="match status" value="1"/>
</dbReference>
<dbReference type="EC" id="2.7.7.65" evidence="1"/>
<dbReference type="CDD" id="cd01949">
    <property type="entry name" value="GGDEF"/>
    <property type="match status" value="1"/>
</dbReference>
<dbReference type="PANTHER" id="PTHR45138:SF9">
    <property type="entry name" value="DIGUANYLATE CYCLASE DGCM-RELATED"/>
    <property type="match status" value="1"/>
</dbReference>
<evidence type="ECO:0000256" key="1">
    <source>
        <dbReference type="ARBA" id="ARBA00012528"/>
    </source>
</evidence>
<organism evidence="5 6">
    <name type="scientific">Comamonas flocculans</name>
    <dbReference type="NCBI Taxonomy" id="2597701"/>
    <lineage>
        <taxon>Bacteria</taxon>
        <taxon>Pseudomonadati</taxon>
        <taxon>Pseudomonadota</taxon>
        <taxon>Betaproteobacteria</taxon>
        <taxon>Burkholderiales</taxon>
        <taxon>Comamonadaceae</taxon>
        <taxon>Comamonas</taxon>
    </lineage>
</organism>
<evidence type="ECO:0000313" key="5">
    <source>
        <dbReference type="EMBL" id="QEA14498.1"/>
    </source>
</evidence>
<feature type="domain" description="GGDEF" evidence="4">
    <location>
        <begin position="252"/>
        <end position="386"/>
    </location>
</feature>
<dbReference type="FunFam" id="3.30.70.270:FF:000001">
    <property type="entry name" value="Diguanylate cyclase domain protein"/>
    <property type="match status" value="1"/>
</dbReference>
<dbReference type="OrthoDB" id="9813903at2"/>
<accession>A0A5B8S023</accession>
<dbReference type="GO" id="GO:1902201">
    <property type="term" value="P:negative regulation of bacterial-type flagellum-dependent cell motility"/>
    <property type="evidence" value="ECO:0007669"/>
    <property type="project" value="TreeGrafter"/>
</dbReference>
<dbReference type="KEGG" id="cof:FOZ74_06715"/>
<dbReference type="PANTHER" id="PTHR45138">
    <property type="entry name" value="REGULATORY COMPONENTS OF SENSORY TRANSDUCTION SYSTEM"/>
    <property type="match status" value="1"/>
</dbReference>
<dbReference type="Proteomes" id="UP000321199">
    <property type="component" value="Chromosome"/>
</dbReference>
<dbReference type="AlphaFoldDB" id="A0A5B8S023"/>
<keyword evidence="6" id="KW-1185">Reference proteome</keyword>
<feature type="transmembrane region" description="Helical" evidence="3">
    <location>
        <begin position="190"/>
        <end position="209"/>
    </location>
</feature>
<feature type="transmembrane region" description="Helical" evidence="3">
    <location>
        <begin position="42"/>
        <end position="61"/>
    </location>
</feature>
<feature type="transmembrane region" description="Helical" evidence="3">
    <location>
        <begin position="67"/>
        <end position="88"/>
    </location>
</feature>
<dbReference type="NCBIfam" id="TIGR00254">
    <property type="entry name" value="GGDEF"/>
    <property type="match status" value="1"/>
</dbReference>
<dbReference type="InterPro" id="IPR043128">
    <property type="entry name" value="Rev_trsase/Diguanyl_cyclase"/>
</dbReference>
<keyword evidence="3" id="KW-1133">Transmembrane helix</keyword>
<feature type="transmembrane region" description="Helical" evidence="3">
    <location>
        <begin position="120"/>
        <end position="139"/>
    </location>
</feature>
<evidence type="ECO:0000256" key="2">
    <source>
        <dbReference type="ARBA" id="ARBA00034247"/>
    </source>
</evidence>
<dbReference type="SUPFAM" id="SSF55073">
    <property type="entry name" value="Nucleotide cyclase"/>
    <property type="match status" value="1"/>
</dbReference>
<dbReference type="InterPro" id="IPR029787">
    <property type="entry name" value="Nucleotide_cyclase"/>
</dbReference>
<feature type="transmembrane region" description="Helical" evidence="3">
    <location>
        <begin position="12"/>
        <end position="30"/>
    </location>
</feature>
<dbReference type="GO" id="GO:0052621">
    <property type="term" value="F:diguanylate cyclase activity"/>
    <property type="evidence" value="ECO:0007669"/>
    <property type="project" value="UniProtKB-EC"/>
</dbReference>
<comment type="catalytic activity">
    <reaction evidence="2">
        <text>2 GTP = 3',3'-c-di-GMP + 2 diphosphate</text>
        <dbReference type="Rhea" id="RHEA:24898"/>
        <dbReference type="ChEBI" id="CHEBI:33019"/>
        <dbReference type="ChEBI" id="CHEBI:37565"/>
        <dbReference type="ChEBI" id="CHEBI:58805"/>
        <dbReference type="EC" id="2.7.7.65"/>
    </reaction>
</comment>
<proteinExistence type="predicted"/>
<sequence length="397" mass="43571">MASLAPLDTRTMMVMVIAGTLSMALAMAFVRTPRREGTGFWAWALLTHAGTYLLFMLRGQISDWLSIVLANTILAGTFALLLAAVTAFHGRAQPWMWLLAPIPATALLNGLFLQDLRLRLLTSSFMLSIQIVLIVWALWRPTRPNQPRGAILITLALSTQGAILLLRGIWYLSQPTAVQGLGGNGTAQSITFLSAFIVVLLASLGFVLMTRDRAEAINHELANNDLLTGIANRRLLQQTLQRDAQHAMRQREAYAVLMVDIDHFKAINDSRGHLAGDAVLRHVAQLLHSRLRSQDMVGRWGGEEFLLLLPATDVSGASRLAQELRTLVQDTPCRYEGMLIPAQISIGVCAATLQPGDRARWLVDAADKALYRAKERGRNSVEQAPLLRPGKPVPAQG</sequence>
<feature type="transmembrane region" description="Helical" evidence="3">
    <location>
        <begin position="95"/>
        <end position="114"/>
    </location>
</feature>
<evidence type="ECO:0000256" key="3">
    <source>
        <dbReference type="SAM" id="Phobius"/>
    </source>
</evidence>